<comment type="caution">
    <text evidence="1">The sequence shown here is derived from an EMBL/GenBank/DDBJ whole genome shotgun (WGS) entry which is preliminary data.</text>
</comment>
<name>A0ABV2HFF7_9HYPH</name>
<proteinExistence type="predicted"/>
<protein>
    <recommendedName>
        <fullName evidence="3">PAS domain-containing protein</fullName>
    </recommendedName>
</protein>
<organism evidence="1 2">
    <name type="scientific">Bartonella silvatica</name>
    <dbReference type="NCBI Taxonomy" id="357760"/>
    <lineage>
        <taxon>Bacteria</taxon>
        <taxon>Pseudomonadati</taxon>
        <taxon>Pseudomonadota</taxon>
        <taxon>Alphaproteobacteria</taxon>
        <taxon>Hyphomicrobiales</taxon>
        <taxon>Bartonellaceae</taxon>
        <taxon>Bartonella</taxon>
    </lineage>
</organism>
<gene>
    <name evidence="1" type="ORF">ABID23_000365</name>
</gene>
<dbReference type="EMBL" id="JBEPLI010000002">
    <property type="protein sequence ID" value="MET3589288.1"/>
    <property type="molecule type" value="Genomic_DNA"/>
</dbReference>
<sequence>MSLTFLDYLECKEIKQAFIRGKIAFVLSSDCSKILWSNGAAAYFFGCASVADIMKEQPFLDQEVHHKILNGAQCANAVVLDGIKRCTEFSVVGVDIADLGKVFLLESFLGEETSLIDGLDNKAMSVAIIDEHGTVLEVSSHFSFVEEAVKTLLKTIDDETSIKTILSIAGVRTQVGIIRLKINPKSFLLLYAPLKSDALQSNQKAFHFKSALLLRGFIWKMDKNGRFLDV</sequence>
<evidence type="ECO:0008006" key="3">
    <source>
        <dbReference type="Google" id="ProtNLM"/>
    </source>
</evidence>
<keyword evidence="2" id="KW-1185">Reference proteome</keyword>
<dbReference type="Proteomes" id="UP001549086">
    <property type="component" value="Unassembled WGS sequence"/>
</dbReference>
<evidence type="ECO:0000313" key="1">
    <source>
        <dbReference type="EMBL" id="MET3589288.1"/>
    </source>
</evidence>
<accession>A0ABV2HFF7</accession>
<reference evidence="1 2" key="1">
    <citation type="submission" date="2024-06" db="EMBL/GenBank/DDBJ databases">
        <title>Genomic Encyclopedia of Type Strains, Phase IV (KMG-IV): sequencing the most valuable type-strain genomes for metagenomic binning, comparative biology and taxonomic classification.</title>
        <authorList>
            <person name="Goeker M."/>
        </authorList>
    </citation>
    <scope>NUCLEOTIDE SEQUENCE [LARGE SCALE GENOMIC DNA]</scope>
    <source>
        <strain evidence="1 2">DSM 23649</strain>
    </source>
</reference>
<evidence type="ECO:0000313" key="2">
    <source>
        <dbReference type="Proteomes" id="UP001549086"/>
    </source>
</evidence>